<feature type="domain" description="Pyrrolo-quinoline quinone repeat" evidence="3">
    <location>
        <begin position="113"/>
        <end position="261"/>
    </location>
</feature>
<sequence>MAGGNSISQKREKAAVPGPSGRTARVRWWLRRPRVIIPVAVAALVLVATGVRYLLDDGMSGPSGPFPRPVATQAPAGVPQLVATTPEGPGRMQIYGGVAINGALKFFGGRGDAVRAVGIATGRTYWKYKQKHAQPIGLDRTTGDVYVDGRHDLVKINVRTGRIRWSRPTPGYFPNEHAIVSGTGTLVIFDDYGSGGDMTGIDPVTGRTRWTSAHSCDKVKRTTVVVGGTLAMACGLADDVVRGVDLATGKQRWQQEQSSDFSVLDDGQGHVAVSAKDGFDLLDPATGKVLRHHLTKGEVTVAFSDGMRLSACALGKSRGMCGSDADTGERLWSSAFPGHPAGYVPGDPGNRAYATVADGRVYSLSAIDTPQREVDQIVVFDLRTGRRLADWSLDGLTMSQVPLTIADGVLAVHKDDVAGAVGLYADRPDLHRTRHLFFQ</sequence>
<evidence type="ECO:0000256" key="2">
    <source>
        <dbReference type="SAM" id="Phobius"/>
    </source>
</evidence>
<evidence type="ECO:0000259" key="3">
    <source>
        <dbReference type="Pfam" id="PF13360"/>
    </source>
</evidence>
<proteinExistence type="predicted"/>
<dbReference type="SUPFAM" id="SSF50998">
    <property type="entry name" value="Quinoprotein alcohol dehydrogenase-like"/>
    <property type="match status" value="1"/>
</dbReference>
<accession>A0ABP8U4H2</accession>
<dbReference type="InterPro" id="IPR015943">
    <property type="entry name" value="WD40/YVTN_repeat-like_dom_sf"/>
</dbReference>
<gene>
    <name evidence="4" type="ORF">GCM10023196_014080</name>
</gene>
<name>A0ABP8U4H2_9ACTN</name>
<feature type="region of interest" description="Disordered" evidence="1">
    <location>
        <begin position="1"/>
        <end position="20"/>
    </location>
</feature>
<keyword evidence="2" id="KW-0472">Membrane</keyword>
<keyword evidence="2" id="KW-0812">Transmembrane</keyword>
<dbReference type="PANTHER" id="PTHR34512">
    <property type="entry name" value="CELL SURFACE PROTEIN"/>
    <property type="match status" value="1"/>
</dbReference>
<dbReference type="Gene3D" id="2.130.10.10">
    <property type="entry name" value="YVTN repeat-like/Quinoprotein amine dehydrogenase"/>
    <property type="match status" value="1"/>
</dbReference>
<dbReference type="Pfam" id="PF13360">
    <property type="entry name" value="PQQ_2"/>
    <property type="match status" value="1"/>
</dbReference>
<dbReference type="InterPro" id="IPR002372">
    <property type="entry name" value="PQQ_rpt_dom"/>
</dbReference>
<feature type="transmembrane region" description="Helical" evidence="2">
    <location>
        <begin position="35"/>
        <end position="55"/>
    </location>
</feature>
<dbReference type="PANTHER" id="PTHR34512:SF30">
    <property type="entry name" value="OUTER MEMBRANE PROTEIN ASSEMBLY FACTOR BAMB"/>
    <property type="match status" value="1"/>
</dbReference>
<dbReference type="InterPro" id="IPR011047">
    <property type="entry name" value="Quinoprotein_ADH-like_sf"/>
</dbReference>
<evidence type="ECO:0000256" key="1">
    <source>
        <dbReference type="SAM" id="MobiDB-lite"/>
    </source>
</evidence>
<dbReference type="Proteomes" id="UP001501442">
    <property type="component" value="Unassembled WGS sequence"/>
</dbReference>
<comment type="caution">
    <text evidence="4">The sequence shown here is derived from an EMBL/GenBank/DDBJ whole genome shotgun (WGS) entry which is preliminary data.</text>
</comment>
<protein>
    <recommendedName>
        <fullName evidence="3">Pyrrolo-quinoline quinone repeat domain-containing protein</fullName>
    </recommendedName>
</protein>
<reference evidence="5" key="1">
    <citation type="journal article" date="2019" name="Int. J. Syst. Evol. Microbiol.">
        <title>The Global Catalogue of Microorganisms (GCM) 10K type strain sequencing project: providing services to taxonomists for standard genome sequencing and annotation.</title>
        <authorList>
            <consortium name="The Broad Institute Genomics Platform"/>
            <consortium name="The Broad Institute Genome Sequencing Center for Infectious Disease"/>
            <person name="Wu L."/>
            <person name="Ma J."/>
        </authorList>
    </citation>
    <scope>NUCLEOTIDE SEQUENCE [LARGE SCALE GENOMIC DNA]</scope>
    <source>
        <strain evidence="5">JCM 17939</strain>
    </source>
</reference>
<dbReference type="EMBL" id="BAABHK010000002">
    <property type="protein sequence ID" value="GAA4622331.1"/>
    <property type="molecule type" value="Genomic_DNA"/>
</dbReference>
<keyword evidence="2" id="KW-1133">Transmembrane helix</keyword>
<evidence type="ECO:0000313" key="4">
    <source>
        <dbReference type="EMBL" id="GAA4622331.1"/>
    </source>
</evidence>
<keyword evidence="5" id="KW-1185">Reference proteome</keyword>
<evidence type="ECO:0000313" key="5">
    <source>
        <dbReference type="Proteomes" id="UP001501442"/>
    </source>
</evidence>
<organism evidence="4 5">
    <name type="scientific">Actinoallomurus vinaceus</name>
    <dbReference type="NCBI Taxonomy" id="1080074"/>
    <lineage>
        <taxon>Bacteria</taxon>
        <taxon>Bacillati</taxon>
        <taxon>Actinomycetota</taxon>
        <taxon>Actinomycetes</taxon>
        <taxon>Streptosporangiales</taxon>
        <taxon>Thermomonosporaceae</taxon>
        <taxon>Actinoallomurus</taxon>
    </lineage>
</organism>